<dbReference type="PATRIC" id="fig|1423727.3.peg.120"/>
<evidence type="ECO:0000313" key="2">
    <source>
        <dbReference type="EMBL" id="KRM72416.1"/>
    </source>
</evidence>
<keyword evidence="1" id="KW-1133">Transmembrane helix</keyword>
<reference evidence="2 3" key="1">
    <citation type="journal article" date="2015" name="Genome Announc.">
        <title>Expanding the biotechnology potential of lactobacilli through comparative genomics of 213 strains and associated genera.</title>
        <authorList>
            <person name="Sun Z."/>
            <person name="Harris H.M."/>
            <person name="McCann A."/>
            <person name="Guo C."/>
            <person name="Argimon S."/>
            <person name="Zhang W."/>
            <person name="Yang X."/>
            <person name="Jeffery I.B."/>
            <person name="Cooney J.C."/>
            <person name="Kagawa T.F."/>
            <person name="Liu W."/>
            <person name="Song Y."/>
            <person name="Salvetti E."/>
            <person name="Wrobel A."/>
            <person name="Rasinkangas P."/>
            <person name="Parkhill J."/>
            <person name="Rea M.C."/>
            <person name="O'Sullivan O."/>
            <person name="Ritari J."/>
            <person name="Douillard F.P."/>
            <person name="Paul Ross R."/>
            <person name="Yang R."/>
            <person name="Briner A.E."/>
            <person name="Felis G.E."/>
            <person name="de Vos W.M."/>
            <person name="Barrangou R."/>
            <person name="Klaenhammer T.R."/>
            <person name="Caufield P.W."/>
            <person name="Cui Y."/>
            <person name="Zhang H."/>
            <person name="O'Toole P.W."/>
        </authorList>
    </citation>
    <scope>NUCLEOTIDE SEQUENCE [LARGE SCALE GENOMIC DNA]</scope>
    <source>
        <strain evidence="2 3">DSM 23927</strain>
    </source>
</reference>
<sequence>MWDLLWRTLGQTLVIFIVGVATLKWLNDATVQLAVNRTGRSNHQIWWMQPGIFIHELWHASVAMIFGIRVKGLSMRADEAAGSAAHVTLNFKPHSIWQQTGMFLSATAPVWGNALVMSRLTQRAFLPTGFRLFLIGHGWRPR</sequence>
<comment type="caution">
    <text evidence="2">The sequence shown here is derived from an EMBL/GenBank/DDBJ whole genome shotgun (WGS) entry which is preliminary data.</text>
</comment>
<gene>
    <name evidence="2" type="ORF">FC34_GL000119</name>
</gene>
<dbReference type="OrthoDB" id="2298779at2"/>
<dbReference type="STRING" id="1423727.FC34_GL000119"/>
<evidence type="ECO:0000313" key="3">
    <source>
        <dbReference type="Proteomes" id="UP000051672"/>
    </source>
</evidence>
<dbReference type="Proteomes" id="UP000051672">
    <property type="component" value="Unassembled WGS sequence"/>
</dbReference>
<feature type="transmembrane region" description="Helical" evidence="1">
    <location>
        <begin position="9"/>
        <end position="26"/>
    </location>
</feature>
<organism evidence="2 3">
    <name type="scientific">Lacticaseibacillus brantae DSM 23927</name>
    <dbReference type="NCBI Taxonomy" id="1423727"/>
    <lineage>
        <taxon>Bacteria</taxon>
        <taxon>Bacillati</taxon>
        <taxon>Bacillota</taxon>
        <taxon>Bacilli</taxon>
        <taxon>Lactobacillales</taxon>
        <taxon>Lactobacillaceae</taxon>
        <taxon>Lacticaseibacillus</taxon>
    </lineage>
</organism>
<keyword evidence="1" id="KW-0472">Membrane</keyword>
<dbReference type="AlphaFoldDB" id="A0A0R2AZB4"/>
<accession>A0A0R2AZB4</accession>
<dbReference type="EMBL" id="AYZQ01000001">
    <property type="protein sequence ID" value="KRM72416.1"/>
    <property type="molecule type" value="Genomic_DNA"/>
</dbReference>
<proteinExistence type="predicted"/>
<name>A0A0R2AZB4_9LACO</name>
<evidence type="ECO:0000256" key="1">
    <source>
        <dbReference type="SAM" id="Phobius"/>
    </source>
</evidence>
<keyword evidence="3" id="KW-1185">Reference proteome</keyword>
<dbReference type="RefSeq" id="WP_057893447.1">
    <property type="nucleotide sequence ID" value="NZ_AYZQ01000001.1"/>
</dbReference>
<protein>
    <submittedName>
        <fullName evidence="2">Uncharacterized protein</fullName>
    </submittedName>
</protein>
<feature type="transmembrane region" description="Helical" evidence="1">
    <location>
        <begin position="46"/>
        <end position="68"/>
    </location>
</feature>
<keyword evidence="1" id="KW-0812">Transmembrane</keyword>